<dbReference type="InterPro" id="IPR049574">
    <property type="entry name" value="CrtA-like"/>
</dbReference>
<dbReference type="CDD" id="cd21650">
    <property type="entry name" value="CrtA-like"/>
    <property type="match status" value="1"/>
</dbReference>
<protein>
    <recommendedName>
        <fullName evidence="3">Spheroidene monooxygenase</fullName>
    </recommendedName>
</protein>
<evidence type="ECO:0000313" key="2">
    <source>
        <dbReference type="Proteomes" id="UP001500363"/>
    </source>
</evidence>
<name>A0ABN2ARE5_9ACTN</name>
<reference evidence="1 2" key="1">
    <citation type="journal article" date="2019" name="Int. J. Syst. Evol. Microbiol.">
        <title>The Global Catalogue of Microorganisms (GCM) 10K type strain sequencing project: providing services to taxonomists for standard genome sequencing and annotation.</title>
        <authorList>
            <consortium name="The Broad Institute Genomics Platform"/>
            <consortium name="The Broad Institute Genome Sequencing Center for Infectious Disease"/>
            <person name="Wu L."/>
            <person name="Ma J."/>
        </authorList>
    </citation>
    <scope>NUCLEOTIDE SEQUENCE [LARGE SCALE GENOMIC DNA]</scope>
    <source>
        <strain evidence="1 2">JCM 14303</strain>
    </source>
</reference>
<dbReference type="EMBL" id="BAAANC010000002">
    <property type="protein sequence ID" value="GAA1525324.1"/>
    <property type="molecule type" value="Genomic_DNA"/>
</dbReference>
<organism evidence="1 2">
    <name type="scientific">Kribbella lupini</name>
    <dbReference type="NCBI Taxonomy" id="291602"/>
    <lineage>
        <taxon>Bacteria</taxon>
        <taxon>Bacillati</taxon>
        <taxon>Actinomycetota</taxon>
        <taxon>Actinomycetes</taxon>
        <taxon>Propionibacteriales</taxon>
        <taxon>Kribbellaceae</taxon>
        <taxon>Kribbella</taxon>
    </lineage>
</organism>
<dbReference type="Proteomes" id="UP001500363">
    <property type="component" value="Unassembled WGS sequence"/>
</dbReference>
<evidence type="ECO:0008006" key="3">
    <source>
        <dbReference type="Google" id="ProtNLM"/>
    </source>
</evidence>
<comment type="caution">
    <text evidence="1">The sequence shown here is derived from an EMBL/GenBank/DDBJ whole genome shotgun (WGS) entry which is preliminary data.</text>
</comment>
<gene>
    <name evidence="1" type="ORF">GCM10009741_28580</name>
</gene>
<keyword evidence="2" id="KW-1185">Reference proteome</keyword>
<proteinExistence type="predicted"/>
<evidence type="ECO:0000313" key="1">
    <source>
        <dbReference type="EMBL" id="GAA1525324.1"/>
    </source>
</evidence>
<accession>A0ABN2ARE5</accession>
<sequence length="192" mass="22051">MTLGAPTISPSRMQLRRMAMFARWEDEPALLAFLADHPLGQDLATGWHVRLQFLRRWSRLAAFPDLPARSGDWDPAEPVVAVTLARMRLPEVPRFLKWGKPVERLVRDHPGTTLALAAMRPPHTISTFSVWHSIQEMEDMVHGHSAVPAPDRHAAAMVERRRRDFHHEFATLRFRPLSEHGSWQGRTEIVPR</sequence>